<protein>
    <recommendedName>
        <fullName evidence="4">Secreted protein</fullName>
    </recommendedName>
</protein>
<organism evidence="2 3">
    <name type="scientific">Caerostris darwini</name>
    <dbReference type="NCBI Taxonomy" id="1538125"/>
    <lineage>
        <taxon>Eukaryota</taxon>
        <taxon>Metazoa</taxon>
        <taxon>Ecdysozoa</taxon>
        <taxon>Arthropoda</taxon>
        <taxon>Chelicerata</taxon>
        <taxon>Arachnida</taxon>
        <taxon>Araneae</taxon>
        <taxon>Araneomorphae</taxon>
        <taxon>Entelegynae</taxon>
        <taxon>Araneoidea</taxon>
        <taxon>Araneidae</taxon>
        <taxon>Caerostris</taxon>
    </lineage>
</organism>
<accession>A0AAV4MEF7</accession>
<sequence>MKQFFLTAFLRFCFLFPEENKKIGREIFHIEFDKNRCNARCYYGPMSDEITQTEKQSSQNNEPTEQNSDYSSVRSPHKRTGDRHWCSCPFEIP</sequence>
<dbReference type="Proteomes" id="UP001054837">
    <property type="component" value="Unassembled WGS sequence"/>
</dbReference>
<reference evidence="2 3" key="1">
    <citation type="submission" date="2021-06" db="EMBL/GenBank/DDBJ databases">
        <title>Caerostris darwini draft genome.</title>
        <authorList>
            <person name="Kono N."/>
            <person name="Arakawa K."/>
        </authorList>
    </citation>
    <scope>NUCLEOTIDE SEQUENCE [LARGE SCALE GENOMIC DNA]</scope>
</reference>
<feature type="compositionally biased region" description="Polar residues" evidence="1">
    <location>
        <begin position="51"/>
        <end position="74"/>
    </location>
</feature>
<proteinExistence type="predicted"/>
<evidence type="ECO:0000256" key="1">
    <source>
        <dbReference type="SAM" id="MobiDB-lite"/>
    </source>
</evidence>
<comment type="caution">
    <text evidence="2">The sequence shown here is derived from an EMBL/GenBank/DDBJ whole genome shotgun (WGS) entry which is preliminary data.</text>
</comment>
<evidence type="ECO:0000313" key="3">
    <source>
        <dbReference type="Proteomes" id="UP001054837"/>
    </source>
</evidence>
<name>A0AAV4MEF7_9ARAC</name>
<dbReference type="EMBL" id="BPLQ01000330">
    <property type="protein sequence ID" value="GIX70062.1"/>
    <property type="molecule type" value="Genomic_DNA"/>
</dbReference>
<evidence type="ECO:0008006" key="4">
    <source>
        <dbReference type="Google" id="ProtNLM"/>
    </source>
</evidence>
<gene>
    <name evidence="2" type="ORF">CDAR_102051</name>
</gene>
<feature type="region of interest" description="Disordered" evidence="1">
    <location>
        <begin position="51"/>
        <end position="83"/>
    </location>
</feature>
<evidence type="ECO:0000313" key="2">
    <source>
        <dbReference type="EMBL" id="GIX70062.1"/>
    </source>
</evidence>
<dbReference type="AlphaFoldDB" id="A0AAV4MEF7"/>
<keyword evidence="3" id="KW-1185">Reference proteome</keyword>